<evidence type="ECO:0008006" key="5">
    <source>
        <dbReference type="Google" id="ProtNLM"/>
    </source>
</evidence>
<dbReference type="InterPro" id="IPR001343">
    <property type="entry name" value="Hemolysn_Ca-bd"/>
</dbReference>
<name>A0A936YQK5_9HYPH</name>
<dbReference type="Proteomes" id="UP000633219">
    <property type="component" value="Unassembled WGS sequence"/>
</dbReference>
<evidence type="ECO:0000313" key="3">
    <source>
        <dbReference type="EMBL" id="MBL0370545.1"/>
    </source>
</evidence>
<dbReference type="PROSITE" id="PS00330">
    <property type="entry name" value="HEMOLYSIN_CALCIUM"/>
    <property type="match status" value="2"/>
</dbReference>
<dbReference type="EMBL" id="JAEQNC010000001">
    <property type="protein sequence ID" value="MBL0370545.1"/>
    <property type="molecule type" value="Genomic_DNA"/>
</dbReference>
<evidence type="ECO:0000256" key="2">
    <source>
        <dbReference type="ARBA" id="ARBA00022525"/>
    </source>
</evidence>
<evidence type="ECO:0000256" key="1">
    <source>
        <dbReference type="ARBA" id="ARBA00004613"/>
    </source>
</evidence>
<dbReference type="AlphaFoldDB" id="A0A936YQK5"/>
<dbReference type="Pfam" id="PF00353">
    <property type="entry name" value="HemolysinCabind"/>
    <property type="match status" value="2"/>
</dbReference>
<keyword evidence="2" id="KW-0964">Secreted</keyword>
<evidence type="ECO:0000313" key="4">
    <source>
        <dbReference type="Proteomes" id="UP000633219"/>
    </source>
</evidence>
<reference evidence="3" key="1">
    <citation type="submission" date="2021-01" db="EMBL/GenBank/DDBJ databases">
        <title>Rhizobium sp. strain KVB221 16S ribosomal RNA gene Genome sequencing and assembly.</title>
        <authorList>
            <person name="Kang M."/>
        </authorList>
    </citation>
    <scope>NUCLEOTIDE SEQUENCE</scope>
    <source>
        <strain evidence="3">KVB221</strain>
    </source>
</reference>
<organism evidence="3 4">
    <name type="scientific">Rhizobium setariae</name>
    <dbReference type="NCBI Taxonomy" id="2801340"/>
    <lineage>
        <taxon>Bacteria</taxon>
        <taxon>Pseudomonadati</taxon>
        <taxon>Pseudomonadota</taxon>
        <taxon>Alphaproteobacteria</taxon>
        <taxon>Hyphomicrobiales</taxon>
        <taxon>Rhizobiaceae</taxon>
        <taxon>Rhizobium/Agrobacterium group</taxon>
        <taxon>Rhizobium</taxon>
    </lineage>
</organism>
<dbReference type="InterPro" id="IPR018511">
    <property type="entry name" value="Hemolysin-typ_Ca-bd_CS"/>
</dbReference>
<comment type="caution">
    <text evidence="3">The sequence shown here is derived from an EMBL/GenBank/DDBJ whole genome shotgun (WGS) entry which is preliminary data.</text>
</comment>
<dbReference type="InterPro" id="IPR011049">
    <property type="entry name" value="Serralysin-like_metalloprot_C"/>
</dbReference>
<dbReference type="InterPro" id="IPR050557">
    <property type="entry name" value="RTX_toxin/Mannuronan_C5-epim"/>
</dbReference>
<accession>A0A936YQK5</accession>
<dbReference type="GO" id="GO:0005509">
    <property type="term" value="F:calcium ion binding"/>
    <property type="evidence" value="ECO:0007669"/>
    <property type="project" value="InterPro"/>
</dbReference>
<gene>
    <name evidence="3" type="ORF">JJB09_00760</name>
</gene>
<comment type="subcellular location">
    <subcellularLocation>
        <location evidence="1">Secreted</location>
    </subcellularLocation>
</comment>
<dbReference type="PANTHER" id="PTHR38340">
    <property type="entry name" value="S-LAYER PROTEIN"/>
    <property type="match status" value="1"/>
</dbReference>
<dbReference type="PANTHER" id="PTHR38340:SF1">
    <property type="entry name" value="S-LAYER PROTEIN"/>
    <property type="match status" value="1"/>
</dbReference>
<proteinExistence type="predicted"/>
<dbReference type="PRINTS" id="PR00313">
    <property type="entry name" value="CABNDNGRPT"/>
</dbReference>
<dbReference type="GO" id="GO:0005576">
    <property type="term" value="C:extracellular region"/>
    <property type="evidence" value="ECO:0007669"/>
    <property type="project" value="UniProtKB-SubCell"/>
</dbReference>
<keyword evidence="4" id="KW-1185">Reference proteome</keyword>
<sequence>MRGRGYVTTDSDTGGGTSVLFQSSSYFNYDLPTHVIGGKLKSITFGVDTVYNSAKETYTNSKDITISGFAKNYATDSKDGSVMGDIMDANTASLIKLLKSDDIVFKGSSGSDVFTSYGHADKLNGAAGNDKLNAGGGNDRLIGGLGNDVLTGGAGADTFYFAKNHGNDRITDFAAGKAGKDVIEFQKGLFDSYADVIDHAVQTGSNTVISYDGGSVTLVGVNISQLHQSDFHLL</sequence>
<dbReference type="SUPFAM" id="SSF51120">
    <property type="entry name" value="beta-Roll"/>
    <property type="match status" value="1"/>
</dbReference>
<protein>
    <recommendedName>
        <fullName evidence="5">Calcium-binding protein</fullName>
    </recommendedName>
</protein>
<dbReference type="Gene3D" id="2.150.10.10">
    <property type="entry name" value="Serralysin-like metalloprotease, C-terminal"/>
    <property type="match status" value="1"/>
</dbReference>